<evidence type="ECO:0000313" key="5">
    <source>
        <dbReference type="Proteomes" id="UP000095413"/>
    </source>
</evidence>
<accession>A0A174QA35</accession>
<dbReference type="Gene3D" id="2.60.40.1080">
    <property type="match status" value="3"/>
</dbReference>
<evidence type="ECO:0000259" key="3">
    <source>
        <dbReference type="PROSITE" id="PS50835"/>
    </source>
</evidence>
<dbReference type="Pfam" id="PF26182">
    <property type="entry name" value="Ig_NUP210_5th"/>
    <property type="match status" value="1"/>
</dbReference>
<dbReference type="InterPro" id="IPR025883">
    <property type="entry name" value="Cadherin-like_domain"/>
</dbReference>
<dbReference type="RefSeq" id="WP_055056326.1">
    <property type="nucleotide sequence ID" value="NZ_CAXSOH010000006.1"/>
</dbReference>
<feature type="domain" description="Ig-like" evidence="3">
    <location>
        <begin position="632"/>
        <end position="723"/>
    </location>
</feature>
<feature type="compositionally biased region" description="Acidic residues" evidence="1">
    <location>
        <begin position="40"/>
        <end position="89"/>
    </location>
</feature>
<dbReference type="Gene3D" id="2.60.40.3630">
    <property type="match status" value="1"/>
</dbReference>
<dbReference type="Gene3D" id="2.60.40.2700">
    <property type="match status" value="1"/>
</dbReference>
<dbReference type="Gene3D" id="2.160.20.110">
    <property type="match status" value="1"/>
</dbReference>
<keyword evidence="2" id="KW-0732">Signal</keyword>
<evidence type="ECO:0000313" key="4">
    <source>
        <dbReference type="EMBL" id="CUP68636.1"/>
    </source>
</evidence>
<keyword evidence="4" id="KW-0378">Hydrolase</keyword>
<dbReference type="InterPro" id="IPR008964">
    <property type="entry name" value="Invasin/intimin_cell_adhesion"/>
</dbReference>
<dbReference type="Gene3D" id="2.170.130.30">
    <property type="match status" value="1"/>
</dbReference>
<keyword evidence="4" id="KW-0326">Glycosidase</keyword>
<feature type="chain" id="PRO_5008030802" evidence="2">
    <location>
        <begin position="31"/>
        <end position="1878"/>
    </location>
</feature>
<sequence>MKKKEVLKRLSAVSMAAMMTVTMIPSNAYAADELFSDVEVETSTDAEDEDSTEVAASDADDTSDADVEVEAEDDNADVNVEEDEEDNSEGVDAFSDGGDSAEETDAFDAGEGTPAADAVVHMTVSVAGEFAKDKNGALMVDRDVTVKDIDKNGILTCDEALIAAHDEYYNDGAIAGYATADGKYGKYISKFWGDESGAFGYWLNDNSCMGLSDEVKADDYFSAFVYKDKKDFSDAYVKFDQKSFAVEATLPFTAGLQKAEWNNDANKYVYKDFDGAKLTVYDSSFKVLPEDAYTVDGDSFTFAEGGTYYLVASGTDSVNVVPTAAKVEVAGEVIIPATSIKVNKETLTVQAGGSAVLSATVEPKDTTQETVWTSSDESVATVLRGRVTGVKAGKATITATAGDQSASCEVTVTAPPKLSSIKLYRSQQDYKDGKDPLEMTPEFSRDQHTYDLKEPIADYDDLYAVTALAPEFRDAEKIIKYTASAWANTWRYVSTVDGVAESVVTYPTGYAAFYVGTRTDDTEYRVNVKSYATLSSLSVDGRMDQAFDKDVTSYHAYVDKNAEGVTVKAQGKDTKYTLKVNGEVVSANTNYTVPYNWDKNGKMKIEVVVGGNGKEDHTYTIEAEPYPEKDVPEFVSQPKSADYVVGDKPNKLSFVATCTGKLAYQWYSNTEDNNTTGTAIEGATEATYQPSAEKEGTTYYYCVLTNTEQTENNTATTDTACITVDPNPMPEAVFANPGEELGEEYPWNFGYTYWKDWTADELSVNVTTPVEGGTLSYQWVRNDAIDDMYGIVPSSEATCTPTTDKPNETGYFYHCKVTYTYKGKKYSTYAKTGKKYTDASGEEKDAAGVFVYVKLDSMATPNISTQPKDAVYTQGDIPNSIYISVRISETYAQETCQWYVNDKESYEGATAVKDNESAHSEWFNTDTNEPGTRYYFCVVTASLQGKSASAISRICKFVVNPVDDYIGTLLKGKGTQEDPYLISTAEDYQAVSDLVAKGISFNERYLKQTNNITLPRGWKPIGTSKKKLFAGYLDGNGKTVSIPSGELPLLGYIKGAEVHNLKIYGKKIAGYGLVNNFEGVGFNGSAIIIDNVTLKSGSSTLKSGLIGANITENSFAGTSAGFVATIRNCTIESGVVVGYDKDQTIIGGIAGRMQGVIENCVSHATVYGKSYVGGIVGSRDNAMGDSNVYSCTFDGTVVASGDHAGGIVGGGYNDSSAPNGGKFCINGCKSSGTITGSDKVGGILGADTYVLQTWENVKNTVKGNSFTGKVQATADGAKYIGGIIGYYGSLDKWDDVANNYYAKDCGAEKGIGFVANVDTSCTTHETESGAAYVTTGTYSRTDDPLGADAAKLANTEGVQVYIEDLKLSGECRDTFYLGEELNLDGLSIKAVYSDGTSKDLNWKDLEIEGFDNTVKGEQTLTLNYDGATASKTIKVLAAPDSDPIHVSFTLLGDTKHGADTEECHTLDGENLTTWVETGMIEVGANETVYEVIKSLEEKYGFKIYDRETQYGTYIYAVEYKDVTLSEFDNGQNSGWMDTINDVHPGVGVAKQYLNDGDVIVLHYTDDYTKEDQIPVAVKSTKRALTNLPETADLTLDNKAAVEAARKAYDALTDEQKEMIPEELVKKLEAAEARMKELHVHSWDEGKVTKEATCKEEGMKLYTCTECGETKTEVIPKTDHKYTWKVVSKATVFAPEKQQGTCSVCGAVVNRDNGKKLTATIKLNATSIKLQKKQTTKKIRVAMANGDSVRSWRSSNKKIATVNSKGVIKAGKKTGTAKITVTLMSGKKATLKVKVQTSRVRTTKISGLKKNVRLKKGQKLTLRPVISPLTSQEKVTYTSSNKKVATVSKKGVITAKKKGTVKITVKSGKKSYVIKVKVK</sequence>
<feature type="signal peptide" evidence="2">
    <location>
        <begin position="1"/>
        <end position="30"/>
    </location>
</feature>
<dbReference type="InterPro" id="IPR003343">
    <property type="entry name" value="Big_2"/>
</dbReference>
<dbReference type="Pfam" id="PF07523">
    <property type="entry name" value="Big_3"/>
    <property type="match status" value="1"/>
</dbReference>
<protein>
    <submittedName>
        <fullName evidence="4">Kappa-carrageenase</fullName>
        <ecNumber evidence="4">3.2.1.83</ecNumber>
    </submittedName>
</protein>
<dbReference type="GO" id="GO:0033918">
    <property type="term" value="F:kappa-carrageenase activity"/>
    <property type="evidence" value="ECO:0007669"/>
    <property type="project" value="UniProtKB-EC"/>
</dbReference>
<evidence type="ECO:0000256" key="1">
    <source>
        <dbReference type="SAM" id="MobiDB-lite"/>
    </source>
</evidence>
<dbReference type="PROSITE" id="PS50835">
    <property type="entry name" value="IG_LIKE"/>
    <property type="match status" value="1"/>
</dbReference>
<feature type="region of interest" description="Disordered" evidence="1">
    <location>
        <begin position="40"/>
        <end position="111"/>
    </location>
</feature>
<dbReference type="EMBL" id="CZBA01000012">
    <property type="protein sequence ID" value="CUP68636.1"/>
    <property type="molecule type" value="Genomic_DNA"/>
</dbReference>
<feature type="compositionally biased region" description="Acidic residues" evidence="1">
    <location>
        <begin position="99"/>
        <end position="108"/>
    </location>
</feature>
<organism evidence="4 5">
    <name type="scientific">Blautia obeum</name>
    <dbReference type="NCBI Taxonomy" id="40520"/>
    <lineage>
        <taxon>Bacteria</taxon>
        <taxon>Bacillati</taxon>
        <taxon>Bacillota</taxon>
        <taxon>Clostridia</taxon>
        <taxon>Lachnospirales</taxon>
        <taxon>Lachnospiraceae</taxon>
        <taxon>Blautia</taxon>
    </lineage>
</organism>
<dbReference type="SMART" id="SM00635">
    <property type="entry name" value="BID_2"/>
    <property type="match status" value="3"/>
</dbReference>
<dbReference type="InterPro" id="IPR022038">
    <property type="entry name" value="Ig-like_bact"/>
</dbReference>
<dbReference type="Proteomes" id="UP000095413">
    <property type="component" value="Unassembled WGS sequence"/>
</dbReference>
<proteinExistence type="predicted"/>
<name>A0A174QA35_9FIRM</name>
<dbReference type="InterPro" id="IPR007110">
    <property type="entry name" value="Ig-like_dom"/>
</dbReference>
<reference evidence="4 5" key="1">
    <citation type="submission" date="2015-09" db="EMBL/GenBank/DDBJ databases">
        <authorList>
            <consortium name="Pathogen Informatics"/>
        </authorList>
    </citation>
    <scope>NUCLEOTIDE SEQUENCE [LARGE SCALE GENOMIC DNA]</scope>
    <source>
        <strain evidence="4 5">2789STDY5834921</strain>
    </source>
</reference>
<dbReference type="Pfam" id="PF02368">
    <property type="entry name" value="Big_2"/>
    <property type="match status" value="2"/>
</dbReference>
<dbReference type="Pfam" id="PF12733">
    <property type="entry name" value="Cadherin-like"/>
    <property type="match status" value="1"/>
</dbReference>
<dbReference type="EC" id="3.2.1.83" evidence="4"/>
<dbReference type="SUPFAM" id="SSF49373">
    <property type="entry name" value="Invasin/intimin cell-adhesion fragments"/>
    <property type="match status" value="3"/>
</dbReference>
<gene>
    <name evidence="4" type="primary">cgkA_3</name>
    <name evidence="4" type="ORF">ERS852533_02211</name>
</gene>
<evidence type="ECO:0000256" key="2">
    <source>
        <dbReference type="SAM" id="SignalP"/>
    </source>
</evidence>